<proteinExistence type="predicted"/>
<reference evidence="1" key="1">
    <citation type="submission" date="2015-07" db="EMBL/GenBank/DDBJ databases">
        <title>MeaNS - Measles Nucleotide Surveillance Program.</title>
        <authorList>
            <person name="Tran T."/>
            <person name="Druce J."/>
        </authorList>
    </citation>
    <scope>NUCLEOTIDE SEQUENCE</scope>
    <source>
        <strain evidence="1">UCB-OBI-ISO-001</strain>
        <tissue evidence="1">Gonad</tissue>
    </source>
</reference>
<gene>
    <name evidence="1" type="ORF">OCBIM_22007140mg</name>
</gene>
<accession>A0A0L8FV47</accession>
<dbReference type="AlphaFoldDB" id="A0A0L8FV47"/>
<evidence type="ECO:0000313" key="1">
    <source>
        <dbReference type="EMBL" id="KOF68549.1"/>
    </source>
</evidence>
<organism evidence="1">
    <name type="scientific">Octopus bimaculoides</name>
    <name type="common">California two-spotted octopus</name>
    <dbReference type="NCBI Taxonomy" id="37653"/>
    <lineage>
        <taxon>Eukaryota</taxon>
        <taxon>Metazoa</taxon>
        <taxon>Spiralia</taxon>
        <taxon>Lophotrochozoa</taxon>
        <taxon>Mollusca</taxon>
        <taxon>Cephalopoda</taxon>
        <taxon>Coleoidea</taxon>
        <taxon>Octopodiformes</taxon>
        <taxon>Octopoda</taxon>
        <taxon>Incirrata</taxon>
        <taxon>Octopodidae</taxon>
        <taxon>Octopus</taxon>
    </lineage>
</organism>
<protein>
    <submittedName>
        <fullName evidence="1">Uncharacterized protein</fullName>
    </submittedName>
</protein>
<sequence>MSNHMKRNVSNLSLIDDLSRLTLLDLWIVKSISASTIHSLIQEIHCLYS</sequence>
<dbReference type="EMBL" id="KQ426206">
    <property type="protein sequence ID" value="KOF68549.1"/>
    <property type="molecule type" value="Genomic_DNA"/>
</dbReference>
<name>A0A0L8FV47_OCTBM</name>